<reference evidence="2 3" key="1">
    <citation type="submission" date="2016-06" db="EMBL/GenBank/DDBJ databases">
        <title>Complete genome sequence of a deep-branching marine Gamma Proteobacterium Woeseia oceani type strain XK5.</title>
        <authorList>
            <person name="Mu D."/>
            <person name="Du Z."/>
        </authorList>
    </citation>
    <scope>NUCLEOTIDE SEQUENCE [LARGE SCALE GENOMIC DNA]</scope>
    <source>
        <strain evidence="2 3">XK5</strain>
    </source>
</reference>
<name>A0A193LH20_9GAMM</name>
<evidence type="ECO:0000256" key="1">
    <source>
        <dbReference type="SAM" id="MobiDB-lite"/>
    </source>
</evidence>
<dbReference type="EMBL" id="CP016268">
    <property type="protein sequence ID" value="ANO51763.1"/>
    <property type="molecule type" value="Genomic_DNA"/>
</dbReference>
<dbReference type="Proteomes" id="UP000092695">
    <property type="component" value="Chromosome"/>
</dbReference>
<dbReference type="KEGG" id="woc:BA177_11625"/>
<organism evidence="2 3">
    <name type="scientific">Woeseia oceani</name>
    <dbReference type="NCBI Taxonomy" id="1548547"/>
    <lineage>
        <taxon>Bacteria</taxon>
        <taxon>Pseudomonadati</taxon>
        <taxon>Pseudomonadota</taxon>
        <taxon>Gammaproteobacteria</taxon>
        <taxon>Woeseiales</taxon>
        <taxon>Woeseiaceae</taxon>
        <taxon>Woeseia</taxon>
    </lineage>
</organism>
<keyword evidence="3" id="KW-1185">Reference proteome</keyword>
<accession>A0A193LH20</accession>
<evidence type="ECO:0000313" key="3">
    <source>
        <dbReference type="Proteomes" id="UP000092695"/>
    </source>
</evidence>
<sequence>MAVVGGCSVMPANEKSPRAADYPVSGPEHRERVMNPASASLLEQSRQQQRSGNLAHAGSTLERAVRIDPSEPAVWLALAQLRYAESNWVQTEQLARKAYSLAADGAAERRAAQRLIADALLRQGRQEEAQRLREELGEPLR</sequence>
<feature type="region of interest" description="Disordered" evidence="1">
    <location>
        <begin position="1"/>
        <end position="30"/>
    </location>
</feature>
<protein>
    <submittedName>
        <fullName evidence="2">Uncharacterized protein</fullName>
    </submittedName>
</protein>
<dbReference type="AlphaFoldDB" id="A0A193LH20"/>
<dbReference type="InterPro" id="IPR011990">
    <property type="entry name" value="TPR-like_helical_dom_sf"/>
</dbReference>
<proteinExistence type="predicted"/>
<dbReference type="Gene3D" id="1.25.40.10">
    <property type="entry name" value="Tetratricopeptide repeat domain"/>
    <property type="match status" value="1"/>
</dbReference>
<dbReference type="STRING" id="1548547.BA177_11625"/>
<evidence type="ECO:0000313" key="2">
    <source>
        <dbReference type="EMBL" id="ANO51763.1"/>
    </source>
</evidence>
<gene>
    <name evidence="2" type="ORF">BA177_11625</name>
</gene>
<dbReference type="SUPFAM" id="SSF48452">
    <property type="entry name" value="TPR-like"/>
    <property type="match status" value="1"/>
</dbReference>